<evidence type="ECO:0000313" key="2">
    <source>
        <dbReference type="EMBL" id="ADW70220.1"/>
    </source>
</evidence>
<keyword evidence="3" id="KW-1185">Reference proteome</keyword>
<name>E8X1I5_GRATM</name>
<dbReference type="eggNOG" id="ENOG5032FP2">
    <property type="taxonomic scope" value="Bacteria"/>
</dbReference>
<accession>E8X1I5</accession>
<dbReference type="PaxDb" id="1198114-AciX9_3209"/>
<keyword evidence="1" id="KW-0472">Membrane</keyword>
<organism evidence="3">
    <name type="scientific">Granulicella tundricola (strain ATCC BAA-1859 / DSM 23138 / MP5ACTX9)</name>
    <dbReference type="NCBI Taxonomy" id="1198114"/>
    <lineage>
        <taxon>Bacteria</taxon>
        <taxon>Pseudomonadati</taxon>
        <taxon>Acidobacteriota</taxon>
        <taxon>Terriglobia</taxon>
        <taxon>Terriglobales</taxon>
        <taxon>Acidobacteriaceae</taxon>
        <taxon>Granulicella</taxon>
    </lineage>
</organism>
<evidence type="ECO:0000313" key="3">
    <source>
        <dbReference type="Proteomes" id="UP000000343"/>
    </source>
</evidence>
<dbReference type="Proteomes" id="UP000000343">
    <property type="component" value="Chromosome"/>
</dbReference>
<feature type="transmembrane region" description="Helical" evidence="1">
    <location>
        <begin position="57"/>
        <end position="74"/>
    </location>
</feature>
<keyword evidence="1" id="KW-1133">Transmembrane helix</keyword>
<dbReference type="NCBIfam" id="NF041635">
    <property type="entry name" value="STM3941_fam"/>
    <property type="match status" value="1"/>
</dbReference>
<keyword evidence="1" id="KW-0812">Transmembrane</keyword>
<evidence type="ECO:0000256" key="1">
    <source>
        <dbReference type="SAM" id="Phobius"/>
    </source>
</evidence>
<dbReference type="STRING" id="1198114.AciX9_3209"/>
<dbReference type="EMBL" id="CP002480">
    <property type="protein sequence ID" value="ADW70220.1"/>
    <property type="molecule type" value="Genomic_DNA"/>
</dbReference>
<proteinExistence type="predicted"/>
<dbReference type="KEGG" id="acm:AciX9_3209"/>
<reference evidence="3" key="1">
    <citation type="submission" date="2011-01" db="EMBL/GenBank/DDBJ databases">
        <title>Complete sequence of chromosome of Acidobacterium sp. MP5ACTX9.</title>
        <authorList>
            <consortium name="US DOE Joint Genome Institute"/>
            <person name="Lucas S."/>
            <person name="Copeland A."/>
            <person name="Lapidus A."/>
            <person name="Cheng J.-F."/>
            <person name="Goodwin L."/>
            <person name="Pitluck S."/>
            <person name="Teshima H."/>
            <person name="Detter J.C."/>
            <person name="Han C."/>
            <person name="Tapia R."/>
            <person name="Land M."/>
            <person name="Hauser L."/>
            <person name="Kyrpides N."/>
            <person name="Ivanova N."/>
            <person name="Ovchinnikova G."/>
            <person name="Pagani I."/>
            <person name="Rawat S.R."/>
            <person name="Mannisto M."/>
            <person name="Haggblom M.M."/>
            <person name="Woyke T."/>
        </authorList>
    </citation>
    <scope>NUCLEOTIDE SEQUENCE [LARGE SCALE GENOMIC DNA]</scope>
    <source>
        <strain evidence="3">MP5ACTX9</strain>
    </source>
</reference>
<dbReference type="RefSeq" id="WP_013581532.1">
    <property type="nucleotide sequence ID" value="NC_015064.1"/>
</dbReference>
<sequence>MVGKSPGRIYLGSKRGRMERREFFSKKLKLIGWLCVAVAFAAGGFYEVRVGDGPEQAGGWLCLVVCALGGVVLLKELLSSGPKMVLSGEGLFDRSLGTPVIPWQSILEVDISHVKKSGYITVRLADEAQRVANLPIQKRAMAAWNKKLGGDVFNTSISTLDVPPEGVVSEVVKQWHYYAPKR</sequence>
<dbReference type="InterPro" id="IPR048136">
    <property type="entry name" value="STM3941-like"/>
</dbReference>
<dbReference type="AlphaFoldDB" id="E8X1I5"/>
<gene>
    <name evidence="2" type="ordered locus">AciX9_3209</name>
</gene>
<protein>
    <submittedName>
        <fullName evidence="2">Uncharacterized protein</fullName>
    </submittedName>
</protein>
<dbReference type="HOGENOM" id="CLU_1480064_0_0_0"/>
<dbReference type="OrthoDB" id="6028159at2"/>